<gene>
    <name evidence="3" type="ORF">ABEG17_17620</name>
</gene>
<dbReference type="EMBL" id="CP157483">
    <property type="protein sequence ID" value="XBO43358.1"/>
    <property type="molecule type" value="Genomic_DNA"/>
</dbReference>
<keyword evidence="1" id="KW-0812">Transmembrane</keyword>
<feature type="domain" description="SHOCT" evidence="2">
    <location>
        <begin position="97"/>
        <end position="124"/>
    </location>
</feature>
<protein>
    <submittedName>
        <fullName evidence="3">SHOCT domain-containing protein</fullName>
    </submittedName>
</protein>
<evidence type="ECO:0000259" key="2">
    <source>
        <dbReference type="Pfam" id="PF09851"/>
    </source>
</evidence>
<sequence>MSFWDIVWFILISFAFMAYLMVMFAIITDLFRDPKASGFAKAVWFIALIFLPFITSVVYLISKGSEMSERQARGVQQAREQQDAYIKQVASSSAPTEQIAQAKSMLDSGAITTAEFERLKEKALA</sequence>
<keyword evidence="1" id="KW-1133">Transmembrane helix</keyword>
<name>A0AAU7JST7_9MICO</name>
<dbReference type="Pfam" id="PF09851">
    <property type="entry name" value="SHOCT"/>
    <property type="match status" value="1"/>
</dbReference>
<feature type="transmembrane region" description="Helical" evidence="1">
    <location>
        <begin position="6"/>
        <end position="27"/>
    </location>
</feature>
<proteinExistence type="predicted"/>
<dbReference type="InterPro" id="IPR018649">
    <property type="entry name" value="SHOCT"/>
</dbReference>
<organism evidence="3">
    <name type="scientific">Pedococcus sp. KACC 23699</name>
    <dbReference type="NCBI Taxonomy" id="3149228"/>
    <lineage>
        <taxon>Bacteria</taxon>
        <taxon>Bacillati</taxon>
        <taxon>Actinomycetota</taxon>
        <taxon>Actinomycetes</taxon>
        <taxon>Micrococcales</taxon>
        <taxon>Intrasporangiaceae</taxon>
        <taxon>Pedococcus</taxon>
    </lineage>
</organism>
<evidence type="ECO:0000313" key="3">
    <source>
        <dbReference type="EMBL" id="XBO43358.1"/>
    </source>
</evidence>
<keyword evidence="1" id="KW-0472">Membrane</keyword>
<feature type="transmembrane region" description="Helical" evidence="1">
    <location>
        <begin position="39"/>
        <end position="61"/>
    </location>
</feature>
<dbReference type="RefSeq" id="WP_406830792.1">
    <property type="nucleotide sequence ID" value="NZ_CP157483.1"/>
</dbReference>
<reference evidence="3" key="1">
    <citation type="submission" date="2024-05" db="EMBL/GenBank/DDBJ databases">
        <authorList>
            <person name="Kim S."/>
            <person name="Heo J."/>
            <person name="Choi H."/>
            <person name="Choi Y."/>
            <person name="Kwon S.-W."/>
            <person name="Kim Y."/>
        </authorList>
    </citation>
    <scope>NUCLEOTIDE SEQUENCE</scope>
    <source>
        <strain evidence="3">KACC 23699</strain>
    </source>
</reference>
<dbReference type="AlphaFoldDB" id="A0AAU7JST7"/>
<dbReference type="GO" id="GO:0005886">
    <property type="term" value="C:plasma membrane"/>
    <property type="evidence" value="ECO:0007669"/>
    <property type="project" value="UniProtKB-SubCell"/>
</dbReference>
<accession>A0AAU7JST7</accession>
<evidence type="ECO:0000256" key="1">
    <source>
        <dbReference type="SAM" id="Phobius"/>
    </source>
</evidence>